<keyword evidence="3" id="KW-1185">Reference proteome</keyword>
<comment type="caution">
    <text evidence="2">The sequence shown here is derived from an EMBL/GenBank/DDBJ whole genome shotgun (WGS) entry which is preliminary data.</text>
</comment>
<evidence type="ECO:0000256" key="1">
    <source>
        <dbReference type="SAM" id="Phobius"/>
    </source>
</evidence>
<keyword evidence="1" id="KW-0472">Membrane</keyword>
<protein>
    <submittedName>
        <fullName evidence="2">Uncharacterized protein</fullName>
    </submittedName>
</protein>
<dbReference type="Proteomes" id="UP001292079">
    <property type="component" value="Unassembled WGS sequence"/>
</dbReference>
<keyword evidence="1" id="KW-0812">Transmembrane</keyword>
<sequence length="142" mass="16783">MNHIGIIKMCILLIIQLKLFLVNLLPLNINNVTRLQRYRPKRWAYYEIHKVVELKDIVVLEHRHCDERYLRYDMVCFEVFPCLSSCIFVAQLCDYEKLVQQVGHLMLHDIPVNNHQDAVNFVREKTMKLSQDSNMSLPLSGV</sequence>
<dbReference type="AlphaFoldDB" id="A0AAE1Z5A4"/>
<keyword evidence="1" id="KW-1133">Transmembrane helix</keyword>
<evidence type="ECO:0000313" key="3">
    <source>
        <dbReference type="Proteomes" id="UP001292079"/>
    </source>
</evidence>
<feature type="transmembrane region" description="Helical" evidence="1">
    <location>
        <begin position="6"/>
        <end position="29"/>
    </location>
</feature>
<proteinExistence type="predicted"/>
<reference evidence="2" key="1">
    <citation type="submission" date="2022-04" db="EMBL/GenBank/DDBJ databases">
        <authorList>
            <person name="Xu L."/>
            <person name="Lv Z."/>
        </authorList>
    </citation>
    <scope>NUCLEOTIDE SEQUENCE</scope>
    <source>
        <strain evidence="2">LV_2022a</strain>
    </source>
</reference>
<gene>
    <name evidence="2" type="ORF">MN116_008944</name>
</gene>
<evidence type="ECO:0000313" key="2">
    <source>
        <dbReference type="EMBL" id="KAK4467507.1"/>
    </source>
</evidence>
<name>A0AAE1Z5A4_SCHME</name>
<reference evidence="2" key="2">
    <citation type="journal article" date="2023" name="Infect Dis Poverty">
        <title>Chromosome-scale genome of the human blood fluke Schistosoma mekongi and its implications for public health.</title>
        <authorList>
            <person name="Zhou M."/>
            <person name="Xu L."/>
            <person name="Xu D."/>
            <person name="Chen W."/>
            <person name="Khan J."/>
            <person name="Hu Y."/>
            <person name="Huang H."/>
            <person name="Wei H."/>
            <person name="Zhang Y."/>
            <person name="Chusongsang P."/>
            <person name="Tanasarnprasert K."/>
            <person name="Hu X."/>
            <person name="Limpanont Y."/>
            <person name="Lv Z."/>
        </authorList>
    </citation>
    <scope>NUCLEOTIDE SEQUENCE</scope>
    <source>
        <strain evidence="2">LV_2022a</strain>
    </source>
</reference>
<accession>A0AAE1Z5A4</accession>
<dbReference type="EMBL" id="JALJAT010000028">
    <property type="protein sequence ID" value="KAK4467507.1"/>
    <property type="molecule type" value="Genomic_DNA"/>
</dbReference>
<organism evidence="2 3">
    <name type="scientific">Schistosoma mekongi</name>
    <name type="common">Parasitic worm</name>
    <dbReference type="NCBI Taxonomy" id="38744"/>
    <lineage>
        <taxon>Eukaryota</taxon>
        <taxon>Metazoa</taxon>
        <taxon>Spiralia</taxon>
        <taxon>Lophotrochozoa</taxon>
        <taxon>Platyhelminthes</taxon>
        <taxon>Trematoda</taxon>
        <taxon>Digenea</taxon>
        <taxon>Strigeidida</taxon>
        <taxon>Schistosomatoidea</taxon>
        <taxon>Schistosomatidae</taxon>
        <taxon>Schistosoma</taxon>
    </lineage>
</organism>